<organism evidence="1 2">
    <name type="scientific">Linnemannia exigua</name>
    <dbReference type="NCBI Taxonomy" id="604196"/>
    <lineage>
        <taxon>Eukaryota</taxon>
        <taxon>Fungi</taxon>
        <taxon>Fungi incertae sedis</taxon>
        <taxon>Mucoromycota</taxon>
        <taxon>Mortierellomycotina</taxon>
        <taxon>Mortierellomycetes</taxon>
        <taxon>Mortierellales</taxon>
        <taxon>Mortierellaceae</taxon>
        <taxon>Linnemannia</taxon>
    </lineage>
</organism>
<evidence type="ECO:0000313" key="1">
    <source>
        <dbReference type="EMBL" id="KAG0268975.1"/>
    </source>
</evidence>
<comment type="caution">
    <text evidence="1">The sequence shown here is derived from an EMBL/GenBank/DDBJ whole genome shotgun (WGS) entry which is preliminary data.</text>
</comment>
<accession>A0AAD4D5R7</accession>
<dbReference type="AlphaFoldDB" id="A0AAD4D5R7"/>
<proteinExistence type="predicted"/>
<dbReference type="Gene3D" id="3.80.10.10">
    <property type="entry name" value="Ribonuclease Inhibitor"/>
    <property type="match status" value="1"/>
</dbReference>
<dbReference type="SUPFAM" id="SSF52047">
    <property type="entry name" value="RNI-like"/>
    <property type="match status" value="1"/>
</dbReference>
<name>A0AAD4D5R7_9FUNG</name>
<evidence type="ECO:0008006" key="3">
    <source>
        <dbReference type="Google" id="ProtNLM"/>
    </source>
</evidence>
<evidence type="ECO:0000313" key="2">
    <source>
        <dbReference type="Proteomes" id="UP001194580"/>
    </source>
</evidence>
<sequence length="816" mass="93770">MDPLSQLPVECLQRIIQILDNDNCLFALSSLLTLNKHITSVVLPFLYRDPFRPAFHQWGTSQHSKNRLEMLTRMLLHRLPTACLPKALSAALGYDPAYVPTETTSRSSFDYLSHIRHFNIQSMDAAQLQSSLLTTELCPYELRYIESHEFYRLYETMAYTATYSSNFSSIEDVLEDFYRVVIVLQAFWCLAKPILEQLHSFTIPFTPGIQKYQQVVGRFKNLETIRFAMFEMFDTPFDVMSGKWRVEEVIRVKMEFVQEHIQLFKGQLKTVICLEGNLWRDVGQDYIDRVRLDFYRLLPPLVRPRHLAKDNWLKFSAHPQSVDLAHVWEFNSDRLPESWEDTVCNGQPILQQCRALRRLKVNMYRTGIFKWAAQEKLEKGRRAGTHVDKSHDEQGACVVETLQAPQWIEGLIPLEFVTVAQYAVLSADDVNDIAFAFSQTLRGIKIDEEIRELFDREDPPKPMYVGRGWTDLLALTTLRLTVGVGRLVMDPELLIHCPNLIVLTLQDLTLEYSCQAIVPCLPSRLERLDELSVTGWPALTFNPATLSSTTRLKKLSFGVERRALFGPLYFIPSVEDLQRSYGIESEPGSPPPPELAAAFQTVRPRYTWDWPLPFLTSLQLSSEFAYLFEFKMLQELPALVYLALDIRSTITGNPIRIITDADLRIPASNSDISSTTTQSVASSLTPSSWQQKLFSEDIRVPSLKVLRLHGEWIIDDNAMSTFLATMCPNVKELYFQEWSTTTLESLLKLVRSMPTKYDASVLLDISNPYPSKEDRTRLGIVDYYGGYKIHVDHLHKDRLLDVKFGVSARLLDHLPE</sequence>
<dbReference type="Proteomes" id="UP001194580">
    <property type="component" value="Unassembled WGS sequence"/>
</dbReference>
<dbReference type="EMBL" id="JAAAIL010001467">
    <property type="protein sequence ID" value="KAG0268975.1"/>
    <property type="molecule type" value="Genomic_DNA"/>
</dbReference>
<gene>
    <name evidence="1" type="ORF">BGZ95_002235</name>
</gene>
<dbReference type="InterPro" id="IPR032675">
    <property type="entry name" value="LRR_dom_sf"/>
</dbReference>
<reference evidence="1" key="1">
    <citation type="journal article" date="2020" name="Fungal Divers.">
        <title>Resolving the Mortierellaceae phylogeny through synthesis of multi-gene phylogenetics and phylogenomics.</title>
        <authorList>
            <person name="Vandepol N."/>
            <person name="Liber J."/>
            <person name="Desiro A."/>
            <person name="Na H."/>
            <person name="Kennedy M."/>
            <person name="Barry K."/>
            <person name="Grigoriev I.V."/>
            <person name="Miller A.N."/>
            <person name="O'Donnell K."/>
            <person name="Stajich J.E."/>
            <person name="Bonito G."/>
        </authorList>
    </citation>
    <scope>NUCLEOTIDE SEQUENCE</scope>
    <source>
        <strain evidence="1">NRRL 28262</strain>
    </source>
</reference>
<protein>
    <recommendedName>
        <fullName evidence="3">F-box domain-containing protein</fullName>
    </recommendedName>
</protein>
<keyword evidence="2" id="KW-1185">Reference proteome</keyword>